<organism evidence="1 2">
    <name type="scientific">Streptomyces hoynatensis</name>
    <dbReference type="NCBI Taxonomy" id="1141874"/>
    <lineage>
        <taxon>Bacteria</taxon>
        <taxon>Bacillati</taxon>
        <taxon>Actinomycetota</taxon>
        <taxon>Actinomycetes</taxon>
        <taxon>Kitasatosporales</taxon>
        <taxon>Streptomycetaceae</taxon>
        <taxon>Streptomyces</taxon>
    </lineage>
</organism>
<keyword evidence="1" id="KW-0808">Transferase</keyword>
<dbReference type="InterPro" id="IPR011009">
    <property type="entry name" value="Kinase-like_dom_sf"/>
</dbReference>
<dbReference type="InterPro" id="IPR006748">
    <property type="entry name" value="NH2Glyco/OHUrea_AB-resist_kin"/>
</dbReference>
<protein>
    <submittedName>
        <fullName evidence="1">Kinase</fullName>
    </submittedName>
</protein>
<dbReference type="AlphaFoldDB" id="A0A3A9YLN9"/>
<dbReference type="GO" id="GO:0016301">
    <property type="term" value="F:kinase activity"/>
    <property type="evidence" value="ECO:0007669"/>
    <property type="project" value="UniProtKB-KW"/>
</dbReference>
<keyword evidence="1" id="KW-0418">Kinase</keyword>
<comment type="caution">
    <text evidence="1">The sequence shown here is derived from an EMBL/GenBank/DDBJ whole genome shotgun (WGS) entry which is preliminary data.</text>
</comment>
<dbReference type="RefSeq" id="WP_120684705.1">
    <property type="nucleotide sequence ID" value="NZ_RBAL01000027.1"/>
</dbReference>
<dbReference type="SUPFAM" id="SSF56112">
    <property type="entry name" value="Protein kinase-like (PK-like)"/>
    <property type="match status" value="1"/>
</dbReference>
<dbReference type="Gene3D" id="3.90.1200.10">
    <property type="match status" value="1"/>
</dbReference>
<dbReference type="Pfam" id="PF04655">
    <property type="entry name" value="APH_6_hur"/>
    <property type="match status" value="1"/>
</dbReference>
<dbReference type="Proteomes" id="UP000272474">
    <property type="component" value="Unassembled WGS sequence"/>
</dbReference>
<accession>A0A3A9YLN9</accession>
<dbReference type="EMBL" id="RBAL01000027">
    <property type="protein sequence ID" value="RKN37180.1"/>
    <property type="molecule type" value="Genomic_DNA"/>
</dbReference>
<dbReference type="GO" id="GO:0016773">
    <property type="term" value="F:phosphotransferase activity, alcohol group as acceptor"/>
    <property type="evidence" value="ECO:0007669"/>
    <property type="project" value="InterPro"/>
</dbReference>
<gene>
    <name evidence="1" type="ORF">D7294_28590</name>
</gene>
<evidence type="ECO:0000313" key="1">
    <source>
        <dbReference type="EMBL" id="RKN37180.1"/>
    </source>
</evidence>
<evidence type="ECO:0000313" key="2">
    <source>
        <dbReference type="Proteomes" id="UP000272474"/>
    </source>
</evidence>
<name>A0A3A9YLN9_9ACTN</name>
<sequence length="299" mass="32415">MVRIPEEFARLTVDREGEPGRRWLAGLAGIVEELTARWRCAPEGEATHGQVGLVQPVRCEDGAAAVLKVSFPHPGNVHEPDAFAAWAGRGAVRLLARDGARFAMLLERAGRESLAEVPDVEEAVAAAGLLARRLAIPAPPGLPRLRDGVARWAAELRADAARLERPLPPRVLDAALATLAELGPDQPDTLVHGDLHFTNVLRGDREPWLAIDPKGCAGDPAYDGITLLRSRYEDLLAASDPRAALLRRLAVFAEAAEIDRERARRWAQARAVTAALWERAHGGDRFRVEATDLLASALL</sequence>
<proteinExistence type="predicted"/>
<dbReference type="GO" id="GO:0019748">
    <property type="term" value="P:secondary metabolic process"/>
    <property type="evidence" value="ECO:0007669"/>
    <property type="project" value="InterPro"/>
</dbReference>
<keyword evidence="2" id="KW-1185">Reference proteome</keyword>
<dbReference type="OrthoDB" id="3638028at2"/>
<reference evidence="1 2" key="1">
    <citation type="journal article" date="2014" name="Int. J. Syst. Evol. Microbiol.">
        <title>Streptomyces hoynatensis sp. nov., isolated from deep marine sediment.</title>
        <authorList>
            <person name="Veyisoglu A."/>
            <person name="Sahin N."/>
        </authorList>
    </citation>
    <scope>NUCLEOTIDE SEQUENCE [LARGE SCALE GENOMIC DNA]</scope>
    <source>
        <strain evidence="1 2">KCTC 29097</strain>
    </source>
</reference>